<feature type="region of interest" description="Disordered" evidence="1">
    <location>
        <begin position="73"/>
        <end position="107"/>
    </location>
</feature>
<sequence>MDELQLREKQTLKALSQMTEPVRASDLTELTGLKAMDIGNSLRILAKGSLAELVDKKKKLWRIADSGKELAATLPAQPPATPPATPPAQPPVQPPAQPPGEETIPSQSDLFRNEGELLGVGARKGSISLDVIVKWVERTADLDDLLSVWNALSEMGVASDVKKR</sequence>
<feature type="compositionally biased region" description="Pro residues" evidence="1">
    <location>
        <begin position="76"/>
        <end position="98"/>
    </location>
</feature>
<comment type="caution">
    <text evidence="2">The sequence shown here is derived from an EMBL/GenBank/DDBJ whole genome shotgun (WGS) entry which is preliminary data.</text>
</comment>
<organism evidence="2">
    <name type="scientific">marine sediment metagenome</name>
    <dbReference type="NCBI Taxonomy" id="412755"/>
    <lineage>
        <taxon>unclassified sequences</taxon>
        <taxon>metagenomes</taxon>
        <taxon>ecological metagenomes</taxon>
    </lineage>
</organism>
<feature type="non-terminal residue" evidence="2">
    <location>
        <position position="164"/>
    </location>
</feature>
<protein>
    <submittedName>
        <fullName evidence="2">Uncharacterized protein</fullName>
    </submittedName>
</protein>
<proteinExistence type="predicted"/>
<accession>X1H445</accession>
<name>X1H445_9ZZZZ</name>
<evidence type="ECO:0000313" key="2">
    <source>
        <dbReference type="EMBL" id="GAH48619.1"/>
    </source>
</evidence>
<dbReference type="EMBL" id="BARU01020368">
    <property type="protein sequence ID" value="GAH48619.1"/>
    <property type="molecule type" value="Genomic_DNA"/>
</dbReference>
<dbReference type="AlphaFoldDB" id="X1H445"/>
<reference evidence="2" key="1">
    <citation type="journal article" date="2014" name="Front. Microbiol.">
        <title>High frequency of phylogenetically diverse reductive dehalogenase-homologous genes in deep subseafloor sedimentary metagenomes.</title>
        <authorList>
            <person name="Kawai M."/>
            <person name="Futagami T."/>
            <person name="Toyoda A."/>
            <person name="Takaki Y."/>
            <person name="Nishi S."/>
            <person name="Hori S."/>
            <person name="Arai W."/>
            <person name="Tsubouchi T."/>
            <person name="Morono Y."/>
            <person name="Uchiyama I."/>
            <person name="Ito T."/>
            <person name="Fujiyama A."/>
            <person name="Inagaki F."/>
            <person name="Takami H."/>
        </authorList>
    </citation>
    <scope>NUCLEOTIDE SEQUENCE</scope>
    <source>
        <strain evidence="2">Expedition CK06-06</strain>
    </source>
</reference>
<gene>
    <name evidence="2" type="ORF">S03H2_33471</name>
</gene>
<evidence type="ECO:0000256" key="1">
    <source>
        <dbReference type="SAM" id="MobiDB-lite"/>
    </source>
</evidence>